<name>A0A2W4WGF8_9CYAN</name>
<evidence type="ECO:0000313" key="3">
    <source>
        <dbReference type="Proteomes" id="UP000249081"/>
    </source>
</evidence>
<evidence type="ECO:0000259" key="1">
    <source>
        <dbReference type="SMART" id="SM00966"/>
    </source>
</evidence>
<proteinExistence type="predicted"/>
<dbReference type="SUPFAM" id="SSF89447">
    <property type="entry name" value="AbrB/MazE/MraZ-like"/>
    <property type="match status" value="1"/>
</dbReference>
<dbReference type="Pfam" id="PF04014">
    <property type="entry name" value="MazE_antitoxin"/>
    <property type="match status" value="1"/>
</dbReference>
<dbReference type="EMBL" id="QBMN01000028">
    <property type="protein sequence ID" value="PZO43542.1"/>
    <property type="molecule type" value="Genomic_DNA"/>
</dbReference>
<dbReference type="AlphaFoldDB" id="A0A2W4WGF8"/>
<feature type="domain" description="SpoVT-AbrB" evidence="1">
    <location>
        <begin position="4"/>
        <end position="49"/>
    </location>
</feature>
<accession>A0A2W4WGF8</accession>
<dbReference type="InterPro" id="IPR037914">
    <property type="entry name" value="SpoVT-AbrB_sf"/>
</dbReference>
<reference evidence="2 3" key="2">
    <citation type="submission" date="2018-06" db="EMBL/GenBank/DDBJ databases">
        <title>Metagenomic assembly of (sub)arctic Cyanobacteria and their associated microbiome from non-axenic cultures.</title>
        <authorList>
            <person name="Baurain D."/>
        </authorList>
    </citation>
    <scope>NUCLEOTIDE SEQUENCE [LARGE SCALE GENOMIC DNA]</scope>
    <source>
        <strain evidence="2">ULC041bin1</strain>
    </source>
</reference>
<dbReference type="InterPro" id="IPR007159">
    <property type="entry name" value="SpoVT-AbrB_dom"/>
</dbReference>
<protein>
    <submittedName>
        <fullName evidence="2">AbrB family transcriptional regulator</fullName>
    </submittedName>
</protein>
<gene>
    <name evidence="2" type="ORF">DCF17_05900</name>
</gene>
<comment type="caution">
    <text evidence="2">The sequence shown here is derived from an EMBL/GenBank/DDBJ whole genome shotgun (WGS) entry which is preliminary data.</text>
</comment>
<organism evidence="2 3">
    <name type="scientific">Shackletoniella antarctica</name>
    <dbReference type="NCBI Taxonomy" id="268115"/>
    <lineage>
        <taxon>Bacteria</taxon>
        <taxon>Bacillati</taxon>
        <taxon>Cyanobacteriota</taxon>
        <taxon>Cyanophyceae</taxon>
        <taxon>Oculatellales</taxon>
        <taxon>Oculatellaceae</taxon>
        <taxon>Shackletoniella</taxon>
    </lineage>
</organism>
<sequence length="87" mass="9730">MEVTRLSSKGQVIIPKALRVAHHWEAGQELIAVDVGDGILLKPKKPFEPTTLAEVAGCLKYEGQPKSLEDMNRALRQGILEQWHDRS</sequence>
<dbReference type="GO" id="GO:0003677">
    <property type="term" value="F:DNA binding"/>
    <property type="evidence" value="ECO:0007669"/>
    <property type="project" value="InterPro"/>
</dbReference>
<dbReference type="Proteomes" id="UP000249081">
    <property type="component" value="Unassembled WGS sequence"/>
</dbReference>
<reference evidence="3" key="1">
    <citation type="submission" date="2018-04" db="EMBL/GenBank/DDBJ databases">
        <authorList>
            <person name="Cornet L."/>
        </authorList>
    </citation>
    <scope>NUCLEOTIDE SEQUENCE [LARGE SCALE GENOMIC DNA]</scope>
</reference>
<dbReference type="Gene3D" id="2.10.260.10">
    <property type="match status" value="1"/>
</dbReference>
<evidence type="ECO:0000313" key="2">
    <source>
        <dbReference type="EMBL" id="PZO43542.1"/>
    </source>
</evidence>
<dbReference type="SMART" id="SM00966">
    <property type="entry name" value="SpoVT_AbrB"/>
    <property type="match status" value="1"/>
</dbReference>
<dbReference type="NCBIfam" id="TIGR01439">
    <property type="entry name" value="lp_hng_hel_AbrB"/>
    <property type="match status" value="1"/>
</dbReference>